<dbReference type="InterPro" id="IPR016032">
    <property type="entry name" value="Sig_transdc_resp-reg_C-effctor"/>
</dbReference>
<evidence type="ECO:0000259" key="1">
    <source>
        <dbReference type="SMART" id="SM00421"/>
    </source>
</evidence>
<reference evidence="3" key="1">
    <citation type="journal article" date="2019" name="Int. J. Syst. Evol. Microbiol.">
        <title>The Global Catalogue of Microorganisms (GCM) 10K type strain sequencing project: providing services to taxonomists for standard genome sequencing and annotation.</title>
        <authorList>
            <consortium name="The Broad Institute Genomics Platform"/>
            <consortium name="The Broad Institute Genome Sequencing Center for Infectious Disease"/>
            <person name="Wu L."/>
            <person name="Ma J."/>
        </authorList>
    </citation>
    <scope>NUCLEOTIDE SEQUENCE [LARGE SCALE GENOMIC DNA]</scope>
    <source>
        <strain evidence="3">CGMCC 1.12851</strain>
    </source>
</reference>
<feature type="domain" description="HTH luxR-type" evidence="1">
    <location>
        <begin position="298"/>
        <end position="355"/>
    </location>
</feature>
<dbReference type="Gene3D" id="1.10.10.10">
    <property type="entry name" value="Winged helix-like DNA-binding domain superfamily/Winged helix DNA-binding domain"/>
    <property type="match status" value="1"/>
</dbReference>
<dbReference type="InterPro" id="IPR000792">
    <property type="entry name" value="Tscrpt_reg_LuxR_C"/>
</dbReference>
<organism evidence="2 3">
    <name type="scientific">Blastomonas aquatica</name>
    <dbReference type="NCBI Taxonomy" id="1510276"/>
    <lineage>
        <taxon>Bacteria</taxon>
        <taxon>Pseudomonadati</taxon>
        <taxon>Pseudomonadota</taxon>
        <taxon>Alphaproteobacteria</taxon>
        <taxon>Sphingomonadales</taxon>
        <taxon>Sphingomonadaceae</taxon>
        <taxon>Blastomonas</taxon>
    </lineage>
</organism>
<proteinExistence type="predicted"/>
<evidence type="ECO:0000313" key="3">
    <source>
        <dbReference type="Proteomes" id="UP000614261"/>
    </source>
</evidence>
<name>A0ABQ1J269_9SPHN</name>
<sequence>MIIVSNQFDKLDEYIAEAALGSISWSQALGLMAPLVGAERMSLDLVFGNNQSVTSLGALGFDKATVDAYASYYHRIDPRLAFVQNTPGHGVIFNEDFQTSGPAEEQDEFWLWLKQSNAPRDAAILVMPCVGDARIMLAVHRDRKLECDANLIQFFSKFYDKLNAVNAMVRLDGHNRRHALGPALSLRNIDCFDFCVDETLLVTDVDDKTRYRLPLTGLARLDDEHRLTALHMDFSNAIAAVFQNPPPHHDVQITHKTAIANTILNISGVTGPEWAKLAAIEVTYLKHNSETEQIFMCSFGLTRRQAELLQIMRSVYSLDEAARIMSISRNTARVFLGQIYDRTGVRRKADLLRLADRFA</sequence>
<protein>
    <recommendedName>
        <fullName evidence="1">HTH luxR-type domain-containing protein</fullName>
    </recommendedName>
</protein>
<evidence type="ECO:0000313" key="2">
    <source>
        <dbReference type="EMBL" id="GGB56159.1"/>
    </source>
</evidence>
<dbReference type="EMBL" id="BMGD01000002">
    <property type="protein sequence ID" value="GGB56159.1"/>
    <property type="molecule type" value="Genomic_DNA"/>
</dbReference>
<accession>A0ABQ1J269</accession>
<keyword evidence="3" id="KW-1185">Reference proteome</keyword>
<dbReference type="InterPro" id="IPR036388">
    <property type="entry name" value="WH-like_DNA-bd_sf"/>
</dbReference>
<comment type="caution">
    <text evidence="2">The sequence shown here is derived from an EMBL/GenBank/DDBJ whole genome shotgun (WGS) entry which is preliminary data.</text>
</comment>
<dbReference type="SUPFAM" id="SSF46894">
    <property type="entry name" value="C-terminal effector domain of the bipartite response regulators"/>
    <property type="match status" value="1"/>
</dbReference>
<dbReference type="Proteomes" id="UP000614261">
    <property type="component" value="Unassembled WGS sequence"/>
</dbReference>
<dbReference type="RefSeq" id="WP_188513176.1">
    <property type="nucleotide sequence ID" value="NZ_BMGD01000002.1"/>
</dbReference>
<gene>
    <name evidence="2" type="ORF">GCM10010833_08590</name>
</gene>
<dbReference type="SMART" id="SM00421">
    <property type="entry name" value="HTH_LUXR"/>
    <property type="match status" value="1"/>
</dbReference>